<reference evidence="1" key="1">
    <citation type="submission" date="2015-02" db="EMBL/GenBank/DDBJ databases">
        <title>A novel member of the family Ruminococcaceae isolated from human feces.</title>
        <authorList>
            <person name="Shkoporov A.N."/>
            <person name="Chaplin A.V."/>
            <person name="Motuzova O.V."/>
            <person name="Kafarskaia L.I."/>
            <person name="Khokhlova E.V."/>
            <person name="Efimov B.A."/>
        </authorList>
    </citation>
    <scope>NUCLEOTIDE SEQUENCE [LARGE SCALE GENOMIC DNA]</scope>
    <source>
        <strain evidence="1">585-1</strain>
    </source>
</reference>
<keyword evidence="2" id="KW-1185">Reference proteome</keyword>
<name>A0A0D8J148_9FIRM</name>
<comment type="caution">
    <text evidence="1">The sequence shown here is derived from an EMBL/GenBank/DDBJ whole genome shotgun (WGS) entry which is preliminary data.</text>
</comment>
<gene>
    <name evidence="1" type="ORF">TQ39_07580</name>
</gene>
<organism evidence="1 2">
    <name type="scientific">Ruthenibacterium lactatiformans</name>
    <dbReference type="NCBI Taxonomy" id="1550024"/>
    <lineage>
        <taxon>Bacteria</taxon>
        <taxon>Bacillati</taxon>
        <taxon>Bacillota</taxon>
        <taxon>Clostridia</taxon>
        <taxon>Eubacteriales</taxon>
        <taxon>Oscillospiraceae</taxon>
        <taxon>Ruthenibacterium</taxon>
    </lineage>
</organism>
<evidence type="ECO:0000313" key="2">
    <source>
        <dbReference type="Proteomes" id="UP000032483"/>
    </source>
</evidence>
<protein>
    <submittedName>
        <fullName evidence="1">Uncharacterized protein</fullName>
    </submittedName>
</protein>
<proteinExistence type="predicted"/>
<sequence length="71" mass="8194">MFIARGCWMRINSIRKFSVCWHSGKNSESVYLFCVVYDTIIIYVVNAFKHISYTLVGNCVIDILLCRGVII</sequence>
<evidence type="ECO:0000313" key="1">
    <source>
        <dbReference type="EMBL" id="KJF40251.1"/>
    </source>
</evidence>
<dbReference type="Proteomes" id="UP000032483">
    <property type="component" value="Unassembled WGS sequence"/>
</dbReference>
<dbReference type="EMBL" id="JXXK01000008">
    <property type="protein sequence ID" value="KJF40251.1"/>
    <property type="molecule type" value="Genomic_DNA"/>
</dbReference>
<dbReference type="AlphaFoldDB" id="A0A0D8J148"/>
<accession>A0A0D8J148</accession>